<reference evidence="2 3" key="1">
    <citation type="submission" date="2015-03" db="EMBL/GenBank/DDBJ databases">
        <title>RNA-seq based gene annotation and comparative genomics of four Zymoseptoria species reveal species-specific pathogenicity related genes and transposable element activity.</title>
        <authorList>
            <person name="Grandaubert J."/>
            <person name="Bhattacharyya A."/>
            <person name="Stukenbrock E.H."/>
        </authorList>
    </citation>
    <scope>NUCLEOTIDE SEQUENCE [LARGE SCALE GENOMIC DNA]</scope>
    <source>
        <strain evidence="2 3">Zb18110</strain>
    </source>
</reference>
<evidence type="ECO:0000313" key="3">
    <source>
        <dbReference type="Proteomes" id="UP000033647"/>
    </source>
</evidence>
<name>A0A0F4GLA0_9PEZI</name>
<accession>A0A0F4GLA0</accession>
<proteinExistence type="predicted"/>
<feature type="non-terminal residue" evidence="2">
    <location>
        <position position="88"/>
    </location>
</feature>
<organism evidence="2 3">
    <name type="scientific">Zymoseptoria brevis</name>
    <dbReference type="NCBI Taxonomy" id="1047168"/>
    <lineage>
        <taxon>Eukaryota</taxon>
        <taxon>Fungi</taxon>
        <taxon>Dikarya</taxon>
        <taxon>Ascomycota</taxon>
        <taxon>Pezizomycotina</taxon>
        <taxon>Dothideomycetes</taxon>
        <taxon>Dothideomycetidae</taxon>
        <taxon>Mycosphaerellales</taxon>
        <taxon>Mycosphaerellaceae</taxon>
        <taxon>Zymoseptoria</taxon>
    </lineage>
</organism>
<gene>
    <name evidence="2" type="ORF">TI39_contig445g00001</name>
</gene>
<sequence length="88" mass="10178">PLGNATQASKTSLPVAQLQLQPQNCVAALASKKHPRYERRKPEPPKSPERKQHNPLRRRRRRRKSRKPRSSDREDARPIIRKPLSTTA</sequence>
<dbReference type="Proteomes" id="UP000033647">
    <property type="component" value="Unassembled WGS sequence"/>
</dbReference>
<comment type="caution">
    <text evidence="2">The sequence shown here is derived from an EMBL/GenBank/DDBJ whole genome shotgun (WGS) entry which is preliminary data.</text>
</comment>
<dbReference type="AlphaFoldDB" id="A0A0F4GLA0"/>
<feature type="compositionally biased region" description="Basic and acidic residues" evidence="1">
    <location>
        <begin position="69"/>
        <end position="78"/>
    </location>
</feature>
<feature type="non-terminal residue" evidence="2">
    <location>
        <position position="1"/>
    </location>
</feature>
<evidence type="ECO:0000313" key="2">
    <source>
        <dbReference type="EMBL" id="KJX98008.1"/>
    </source>
</evidence>
<feature type="region of interest" description="Disordered" evidence="1">
    <location>
        <begin position="30"/>
        <end position="88"/>
    </location>
</feature>
<feature type="compositionally biased region" description="Basic residues" evidence="1">
    <location>
        <begin position="53"/>
        <end position="68"/>
    </location>
</feature>
<dbReference type="EMBL" id="LAFY01000437">
    <property type="protein sequence ID" value="KJX98008.1"/>
    <property type="molecule type" value="Genomic_DNA"/>
</dbReference>
<feature type="compositionally biased region" description="Basic and acidic residues" evidence="1">
    <location>
        <begin position="40"/>
        <end position="52"/>
    </location>
</feature>
<evidence type="ECO:0000256" key="1">
    <source>
        <dbReference type="SAM" id="MobiDB-lite"/>
    </source>
</evidence>
<keyword evidence="3" id="KW-1185">Reference proteome</keyword>
<protein>
    <submittedName>
        <fullName evidence="2">Uncharacterized protein</fullName>
    </submittedName>
</protein>